<sequence length="529" mass="61250">MSISEKIGFDYFVETPVDDWDSLAYHEYWRNYELPLEKSTATRSFNKQVEWFLNNGASDEMERAGFLKEQFKIDSRESGRVSRFWEQVIHNTKLDKIEKDASIKIRSFQAQHHLSVANRILTGENNIPEPIPSLNGSEDEKTRFDVKVANTSSKATSSEKVDSTEGLRANGKSVYENNSKRKRNDDESDYEGLTLLFDESSEDALVESIDEKLLEQENRLPRASGNSSSKVRQKIMDANIIEAFHKYENKIPKARRIFTPAYWGVMDLTRESLFDCKQLTEEDITQLSQDFADKISWETIPPEKNIQEYFDTFDPELLYRKSDVHSFQGMMTEEELKMSSTFPLFRGVFNSDKIKNAWGEIQALSTNDARNERGNPFKKARIGRRVDMKSTLIKTSNKFEVIYGEVAGGLGPFGIPTACRRKRYLDKERMNLIVYGWLQIGLELNFYAMDWLGAGIYRFGLVDRCRLPSDEDEFEMLEDAYCILKLLENKALENEKVVKKLLLENIKGKRRQTTSRTEAELNENRTPPK</sequence>
<comment type="caution">
    <text evidence="2">The sequence shown here is derived from an EMBL/GenBank/DDBJ whole genome shotgun (WGS) entry which is preliminary data.</text>
</comment>
<proteinExistence type="predicted"/>
<organism evidence="2 3">
    <name type="scientific">Ambispora gerdemannii</name>
    <dbReference type="NCBI Taxonomy" id="144530"/>
    <lineage>
        <taxon>Eukaryota</taxon>
        <taxon>Fungi</taxon>
        <taxon>Fungi incertae sedis</taxon>
        <taxon>Mucoromycota</taxon>
        <taxon>Glomeromycotina</taxon>
        <taxon>Glomeromycetes</taxon>
        <taxon>Archaeosporales</taxon>
        <taxon>Ambisporaceae</taxon>
        <taxon>Ambispora</taxon>
    </lineage>
</organism>
<dbReference type="OrthoDB" id="2446509at2759"/>
<dbReference type="AlphaFoldDB" id="A0A9N9DGA2"/>
<name>A0A9N9DGA2_9GLOM</name>
<accession>A0A9N9DGA2</accession>
<dbReference type="EMBL" id="CAJVPL010003838">
    <property type="protein sequence ID" value="CAG8639236.1"/>
    <property type="molecule type" value="Genomic_DNA"/>
</dbReference>
<evidence type="ECO:0000313" key="2">
    <source>
        <dbReference type="EMBL" id="CAG8639236.1"/>
    </source>
</evidence>
<reference evidence="2" key="1">
    <citation type="submission" date="2021-06" db="EMBL/GenBank/DDBJ databases">
        <authorList>
            <person name="Kallberg Y."/>
            <person name="Tangrot J."/>
            <person name="Rosling A."/>
        </authorList>
    </citation>
    <scope>NUCLEOTIDE SEQUENCE</scope>
    <source>
        <strain evidence="2">MT106</strain>
    </source>
</reference>
<protein>
    <submittedName>
        <fullName evidence="2">4441_t:CDS:1</fullName>
    </submittedName>
</protein>
<keyword evidence="3" id="KW-1185">Reference proteome</keyword>
<evidence type="ECO:0000256" key="1">
    <source>
        <dbReference type="SAM" id="MobiDB-lite"/>
    </source>
</evidence>
<evidence type="ECO:0000313" key="3">
    <source>
        <dbReference type="Proteomes" id="UP000789831"/>
    </source>
</evidence>
<gene>
    <name evidence="2" type="ORF">AGERDE_LOCUS10898</name>
</gene>
<dbReference type="Proteomes" id="UP000789831">
    <property type="component" value="Unassembled WGS sequence"/>
</dbReference>
<feature type="region of interest" description="Disordered" evidence="1">
    <location>
        <begin position="148"/>
        <end position="187"/>
    </location>
</feature>